<dbReference type="EMBL" id="CP093347">
    <property type="protein sequence ID" value="WOH00632.1"/>
    <property type="molecule type" value="Genomic_DNA"/>
</dbReference>
<feature type="compositionally biased region" description="Basic and acidic residues" evidence="1">
    <location>
        <begin position="1"/>
        <end position="14"/>
    </location>
</feature>
<dbReference type="PANTHER" id="PTHR34193">
    <property type="entry name" value="OS11G0199801 PROTEIN"/>
    <property type="match status" value="1"/>
</dbReference>
<reference evidence="2" key="2">
    <citation type="submission" date="2022-03" db="EMBL/GenBank/DDBJ databases">
        <title>Draft title - Genomic analysis of global carrot germplasm unveils the trajectory of domestication and the origin of high carotenoid orange carrot.</title>
        <authorList>
            <person name="Iorizzo M."/>
            <person name="Ellison S."/>
            <person name="Senalik D."/>
            <person name="Macko-Podgorni A."/>
            <person name="Grzebelus D."/>
            <person name="Bostan H."/>
            <person name="Rolling W."/>
            <person name="Curaba J."/>
            <person name="Simon P."/>
        </authorList>
    </citation>
    <scope>NUCLEOTIDE SEQUENCE</scope>
    <source>
        <tissue evidence="2">Leaf</tissue>
    </source>
</reference>
<name>A0A175YBD5_DAUCS</name>
<dbReference type="OrthoDB" id="776574at2759"/>
<dbReference type="KEGG" id="dcr:108192583"/>
<reference evidence="2" key="1">
    <citation type="journal article" date="2016" name="Nat. Genet.">
        <title>A high-quality carrot genome assembly provides new insights into carotenoid accumulation and asterid genome evolution.</title>
        <authorList>
            <person name="Iorizzo M."/>
            <person name="Ellison S."/>
            <person name="Senalik D."/>
            <person name="Zeng P."/>
            <person name="Satapoomin P."/>
            <person name="Huang J."/>
            <person name="Bowman M."/>
            <person name="Iovene M."/>
            <person name="Sanseverino W."/>
            <person name="Cavagnaro P."/>
            <person name="Yildiz M."/>
            <person name="Macko-Podgorni A."/>
            <person name="Moranska E."/>
            <person name="Grzebelus E."/>
            <person name="Grzebelus D."/>
            <person name="Ashrafi H."/>
            <person name="Zheng Z."/>
            <person name="Cheng S."/>
            <person name="Spooner D."/>
            <person name="Van Deynze A."/>
            <person name="Simon P."/>
        </authorList>
    </citation>
    <scope>NUCLEOTIDE SEQUENCE</scope>
    <source>
        <tissue evidence="2">Leaf</tissue>
    </source>
</reference>
<evidence type="ECO:0000256" key="1">
    <source>
        <dbReference type="SAM" id="MobiDB-lite"/>
    </source>
</evidence>
<feature type="region of interest" description="Disordered" evidence="1">
    <location>
        <begin position="123"/>
        <end position="157"/>
    </location>
</feature>
<dbReference type="AlphaFoldDB" id="A0A175YBD5"/>
<feature type="region of interest" description="Disordered" evidence="1">
    <location>
        <begin position="207"/>
        <end position="242"/>
    </location>
</feature>
<proteinExistence type="predicted"/>
<evidence type="ECO:0000313" key="2">
    <source>
        <dbReference type="EMBL" id="WOH00632.1"/>
    </source>
</evidence>
<dbReference type="Proteomes" id="UP000077755">
    <property type="component" value="Chromosome 5"/>
</dbReference>
<feature type="region of interest" description="Disordered" evidence="1">
    <location>
        <begin position="1"/>
        <end position="20"/>
    </location>
</feature>
<evidence type="ECO:0000313" key="3">
    <source>
        <dbReference type="Proteomes" id="UP000077755"/>
    </source>
</evidence>
<accession>A0A175YBD5</accession>
<organism evidence="2 3">
    <name type="scientific">Daucus carota subsp. sativus</name>
    <name type="common">Carrot</name>
    <dbReference type="NCBI Taxonomy" id="79200"/>
    <lineage>
        <taxon>Eukaryota</taxon>
        <taxon>Viridiplantae</taxon>
        <taxon>Streptophyta</taxon>
        <taxon>Embryophyta</taxon>
        <taxon>Tracheophyta</taxon>
        <taxon>Spermatophyta</taxon>
        <taxon>Magnoliopsida</taxon>
        <taxon>eudicotyledons</taxon>
        <taxon>Gunneridae</taxon>
        <taxon>Pentapetalae</taxon>
        <taxon>asterids</taxon>
        <taxon>campanulids</taxon>
        <taxon>Apiales</taxon>
        <taxon>Apiaceae</taxon>
        <taxon>Apioideae</taxon>
        <taxon>Scandiceae</taxon>
        <taxon>Daucinae</taxon>
        <taxon>Daucus</taxon>
        <taxon>Daucus sect. Daucus</taxon>
    </lineage>
</organism>
<gene>
    <name evidence="2" type="ORF">DCAR_0520003</name>
</gene>
<sequence>MFDYPRRDADESKSRPRNHTYADPYLGWKIGKESEKYENDTKLNGGVIEFRTTHEHGICSPPLWENQGPAIESDKLQYSLNLSPTSRRETVNRGRLELMEMVKAMPESSYELSLKDLVENFQGPEQPGGIQESAKKKKKKINNKAKKKSGNMNENNKGMFLKMVELPFGGGASRKKKVKNPYARVVLKTEDEGGFDDKEWWNKIRRWSVSDQGGSSGSGGSSRDSIGSTRSKSTRDKNGCFSGFQLRKTKSAKCI</sequence>
<dbReference type="Gramene" id="KZM80909">
    <property type="protein sequence ID" value="KZM80909"/>
    <property type="gene ID" value="DCAR_031493"/>
</dbReference>
<feature type="compositionally biased region" description="Basic residues" evidence="1">
    <location>
        <begin position="135"/>
        <end position="149"/>
    </location>
</feature>
<feature type="compositionally biased region" description="Low complexity" evidence="1">
    <location>
        <begin position="221"/>
        <end position="231"/>
    </location>
</feature>
<protein>
    <submittedName>
        <fullName evidence="2">Uncharacterized protein</fullName>
    </submittedName>
</protein>
<keyword evidence="3" id="KW-1185">Reference proteome</keyword>
<dbReference type="PANTHER" id="PTHR34193:SF1">
    <property type="entry name" value="EXPRESSED PROTEIN"/>
    <property type="match status" value="1"/>
</dbReference>